<accession>A0ABR4L252</accession>
<keyword evidence="3" id="KW-1185">Reference proteome</keyword>
<dbReference type="SUPFAM" id="SSF51735">
    <property type="entry name" value="NAD(P)-binding Rossmann-fold domains"/>
    <property type="match status" value="1"/>
</dbReference>
<evidence type="ECO:0000313" key="3">
    <source>
        <dbReference type="Proteomes" id="UP001610446"/>
    </source>
</evidence>
<evidence type="ECO:0000259" key="1">
    <source>
        <dbReference type="Pfam" id="PF01370"/>
    </source>
</evidence>
<feature type="domain" description="NAD-dependent epimerase/dehydratase" evidence="1">
    <location>
        <begin position="5"/>
        <end position="232"/>
    </location>
</feature>
<dbReference type="PANTHER" id="PTHR43103:SF6">
    <property type="entry name" value="PUTATIVE-RELATED"/>
    <property type="match status" value="1"/>
</dbReference>
<evidence type="ECO:0000313" key="2">
    <source>
        <dbReference type="EMBL" id="KAL2858592.1"/>
    </source>
</evidence>
<dbReference type="CDD" id="cd08946">
    <property type="entry name" value="SDR_e"/>
    <property type="match status" value="1"/>
</dbReference>
<dbReference type="Gene3D" id="3.40.50.720">
    <property type="entry name" value="NAD(P)-binding Rossmann-like Domain"/>
    <property type="match status" value="1"/>
</dbReference>
<dbReference type="EMBL" id="JBFXLU010000001">
    <property type="protein sequence ID" value="KAL2858592.1"/>
    <property type="molecule type" value="Genomic_DNA"/>
</dbReference>
<dbReference type="Pfam" id="PF01370">
    <property type="entry name" value="Epimerase"/>
    <property type="match status" value="1"/>
</dbReference>
<dbReference type="InterPro" id="IPR001509">
    <property type="entry name" value="Epimerase_deHydtase"/>
</dbReference>
<sequence>MSKRIIVTGGSGKAGRHLIEYLLSQGHEVLNLDLAPLPPPLNQHVHTLQTNLADAGQVYSALLSHFKLSEPFPASEPRPDAVIHLAGYARNMLVPDNETFRVNTAATYNIVEAACRLGIKKIVLASSICVYGVTYADGDVDFPSFPVEEEVDVNPMDVYSLSKVCSERIGRSFARRFGVDVYALRIGPVIAPDEYETAFAGYIGDPARWKVHGWSYTDVRDLAKMCSLCIEKTGLGFQIFNAVNDSITNQIPTAELLQQTLPEGTMTFTREMGKYEAPISNRKMKELLGFKEDHPWQKYYTAG</sequence>
<name>A0ABR4L252_9EURO</name>
<comment type="caution">
    <text evidence="2">The sequence shown here is derived from an EMBL/GenBank/DDBJ whole genome shotgun (WGS) entry which is preliminary data.</text>
</comment>
<reference evidence="2 3" key="1">
    <citation type="submission" date="2024-07" db="EMBL/GenBank/DDBJ databases">
        <title>Section-level genome sequencing and comparative genomics of Aspergillus sections Usti and Cavernicolus.</title>
        <authorList>
            <consortium name="Lawrence Berkeley National Laboratory"/>
            <person name="Nybo J.L."/>
            <person name="Vesth T.C."/>
            <person name="Theobald S."/>
            <person name="Frisvad J.C."/>
            <person name="Larsen T.O."/>
            <person name="Kjaerboelling I."/>
            <person name="Rothschild-Mancinelli K."/>
            <person name="Lyhne E.K."/>
            <person name="Kogle M.E."/>
            <person name="Barry K."/>
            <person name="Clum A."/>
            <person name="Na H."/>
            <person name="Ledsgaard L."/>
            <person name="Lin J."/>
            <person name="Lipzen A."/>
            <person name="Kuo A."/>
            <person name="Riley R."/>
            <person name="Mondo S."/>
            <person name="Labutti K."/>
            <person name="Haridas S."/>
            <person name="Pangalinan J."/>
            <person name="Salamov A.A."/>
            <person name="Simmons B.A."/>
            <person name="Magnuson J.K."/>
            <person name="Chen J."/>
            <person name="Drula E."/>
            <person name="Henrissat B."/>
            <person name="Wiebenga A."/>
            <person name="Lubbers R.J."/>
            <person name="Gomes A.C."/>
            <person name="Makela M.R."/>
            <person name="Stajich J."/>
            <person name="Grigoriev I.V."/>
            <person name="Mortensen U.H."/>
            <person name="De Vries R.P."/>
            <person name="Baker S.E."/>
            <person name="Andersen M.R."/>
        </authorList>
    </citation>
    <scope>NUCLEOTIDE SEQUENCE [LARGE SCALE GENOMIC DNA]</scope>
    <source>
        <strain evidence="2 3">CBS 123904</strain>
    </source>
</reference>
<dbReference type="Proteomes" id="UP001610446">
    <property type="component" value="Unassembled WGS sequence"/>
</dbReference>
<proteinExistence type="predicted"/>
<organism evidence="2 3">
    <name type="scientific">Aspergillus pseudoustus</name>
    <dbReference type="NCBI Taxonomy" id="1810923"/>
    <lineage>
        <taxon>Eukaryota</taxon>
        <taxon>Fungi</taxon>
        <taxon>Dikarya</taxon>
        <taxon>Ascomycota</taxon>
        <taxon>Pezizomycotina</taxon>
        <taxon>Eurotiomycetes</taxon>
        <taxon>Eurotiomycetidae</taxon>
        <taxon>Eurotiales</taxon>
        <taxon>Aspergillaceae</taxon>
        <taxon>Aspergillus</taxon>
        <taxon>Aspergillus subgen. Nidulantes</taxon>
    </lineage>
</organism>
<dbReference type="InterPro" id="IPR036291">
    <property type="entry name" value="NAD(P)-bd_dom_sf"/>
</dbReference>
<dbReference type="PANTHER" id="PTHR43103">
    <property type="entry name" value="NUCLEOSIDE-DIPHOSPHATE-SUGAR EPIMERASE"/>
    <property type="match status" value="1"/>
</dbReference>
<protein>
    <recommendedName>
        <fullName evidence="1">NAD-dependent epimerase/dehydratase domain-containing protein</fullName>
    </recommendedName>
</protein>
<gene>
    <name evidence="2" type="ORF">BJY01DRAFT_230756</name>
</gene>